<accession>A0ABR9SJ21</accession>
<reference evidence="3 4" key="1">
    <citation type="submission" date="2020-10" db="EMBL/GenBank/DDBJ databases">
        <title>Draft genome of Ramlibacter aquaticus LMG 30558.</title>
        <authorList>
            <person name="Props R."/>
        </authorList>
    </citation>
    <scope>NUCLEOTIDE SEQUENCE [LARGE SCALE GENOMIC DNA]</scope>
    <source>
        <strain evidence="3 4">LMG 30558</strain>
    </source>
</reference>
<dbReference type="SMART" id="SM00073">
    <property type="entry name" value="HPT"/>
    <property type="match status" value="1"/>
</dbReference>
<organism evidence="3 4">
    <name type="scientific">Ramlibacter aquaticus</name>
    <dbReference type="NCBI Taxonomy" id="2780094"/>
    <lineage>
        <taxon>Bacteria</taxon>
        <taxon>Pseudomonadati</taxon>
        <taxon>Pseudomonadota</taxon>
        <taxon>Betaproteobacteria</taxon>
        <taxon>Burkholderiales</taxon>
        <taxon>Comamonadaceae</taxon>
        <taxon>Ramlibacter</taxon>
    </lineage>
</organism>
<evidence type="ECO:0000256" key="1">
    <source>
        <dbReference type="ARBA" id="ARBA00023012"/>
    </source>
</evidence>
<dbReference type="Proteomes" id="UP000715965">
    <property type="component" value="Unassembled WGS sequence"/>
</dbReference>
<dbReference type="InterPro" id="IPR008207">
    <property type="entry name" value="Sig_transdc_His_kin_Hpt_dom"/>
</dbReference>
<evidence type="ECO:0000313" key="4">
    <source>
        <dbReference type="Proteomes" id="UP000715965"/>
    </source>
</evidence>
<proteinExistence type="predicted"/>
<dbReference type="RefSeq" id="WP_193781857.1">
    <property type="nucleotide sequence ID" value="NZ_JADDOJ010000090.1"/>
</dbReference>
<protein>
    <submittedName>
        <fullName evidence="3">Hpt domain-containing protein</fullName>
    </submittedName>
</protein>
<evidence type="ECO:0000259" key="2">
    <source>
        <dbReference type="SMART" id="SM00073"/>
    </source>
</evidence>
<feature type="domain" description="HPt" evidence="2">
    <location>
        <begin position="21"/>
        <end position="117"/>
    </location>
</feature>
<keyword evidence="1" id="KW-0902">Two-component regulatory system</keyword>
<dbReference type="InterPro" id="IPR036641">
    <property type="entry name" value="HPT_dom_sf"/>
</dbReference>
<dbReference type="Gene3D" id="1.20.120.160">
    <property type="entry name" value="HPT domain"/>
    <property type="match status" value="1"/>
</dbReference>
<dbReference type="SUPFAM" id="SSF47226">
    <property type="entry name" value="Histidine-containing phosphotransfer domain, HPT domain"/>
    <property type="match status" value="1"/>
</dbReference>
<keyword evidence="4" id="KW-1185">Reference proteome</keyword>
<comment type="caution">
    <text evidence="3">The sequence shown here is derived from an EMBL/GenBank/DDBJ whole genome shotgun (WGS) entry which is preliminary data.</text>
</comment>
<gene>
    <name evidence="3" type="ORF">IM725_17170</name>
</gene>
<name>A0ABR9SJ21_9BURK</name>
<sequence length="121" mass="12531">MNHLPAPDLPHFEPDAAAARLGGRPDFLRQVLVRFLQQGPRLLAEAQAACPQAPDAVRRALHTLAGAGATCGATALAAGAAALSHAAAEGRLEAVQAGLPALQREMQACIAEATRWAELEP</sequence>
<evidence type="ECO:0000313" key="3">
    <source>
        <dbReference type="EMBL" id="MBE7942303.1"/>
    </source>
</evidence>
<dbReference type="Pfam" id="PF01627">
    <property type="entry name" value="Hpt"/>
    <property type="match status" value="1"/>
</dbReference>
<dbReference type="EMBL" id="JADDOJ010000090">
    <property type="protein sequence ID" value="MBE7942303.1"/>
    <property type="molecule type" value="Genomic_DNA"/>
</dbReference>